<sequence length="693" mass="76114">MTRILHAQNLESPPPNSVELEMKGLELVWLPLQPNSLFEAVAHDFLEDMKPESSAMRGTLSASKAFEKFRPSPLDCSLADDTSINSPNGDAECELSEPEAGGEFSRTELEIVDSTIDNFDTSKSLSCGPKSDDEYAIEGDNYDAFESTREIGWTASDEEYVVEVDSDVAREFLGSQYSESLSSTPEEEKGALLDPHLPRILLDGEDILVEDSNESQLKATKTWPQLGREFKARHPELFPPSRQPMFQVELENYDSDADLECSFKSESRICSSQYPTPQCTTKLLPSSDLGVVKKSKCLQAEPFQVSKADIHANIVGDSSNDMPLVEHIEYAYGNQHGILDSSEVSQGMSQTPINIAGIEDGSKTSVPSLHVLFDLENGRRHNKEDPPVLEQNPEWSSWVEAEVAQRRMFQTDTLGREQIRLAPPEMRSKYGSLKKRGKFEQCYAQADELNEASSATCSQTRSSSNTSFPGGFPFTKYSESMLRKSSQMSSNSGPDKDVQVEKIVEGSSESTELKDTTVIEPEKQTENLATLEHDICSQVEPHEATPGEPGAANKSDLLEAVMMASNQSLDLVTPEDLNIRLVGKAARQSQLGKGSKVSSLIDLFKAHGLMSESAMPALHRQTTSPGIPMPPGRTTTPRSIQSPSKKNVGVGTEIASHSTNSLKRVPTYVSGLSDADTELDPGFGEELARCRKR</sequence>
<reference evidence="2 3" key="1">
    <citation type="submission" date="2015-10" db="EMBL/GenBank/DDBJ databases">
        <title>Full genome of DAOMC 229536 Phialocephala scopiformis, a fungal endophyte of spruce producing the potent anti-insectan compound rugulosin.</title>
        <authorList>
            <consortium name="DOE Joint Genome Institute"/>
            <person name="Walker A.K."/>
            <person name="Frasz S.L."/>
            <person name="Seifert K.A."/>
            <person name="Miller J.D."/>
            <person name="Mondo S.J."/>
            <person name="Labutti K."/>
            <person name="Lipzen A."/>
            <person name="Dockter R."/>
            <person name="Kennedy M."/>
            <person name="Grigoriev I.V."/>
            <person name="Spatafora J.W."/>
        </authorList>
    </citation>
    <scope>NUCLEOTIDE SEQUENCE [LARGE SCALE GENOMIC DNA]</scope>
    <source>
        <strain evidence="2 3">CBS 120377</strain>
    </source>
</reference>
<dbReference type="OrthoDB" id="3515394at2759"/>
<feature type="region of interest" description="Disordered" evidence="1">
    <location>
        <begin position="673"/>
        <end position="693"/>
    </location>
</feature>
<dbReference type="Proteomes" id="UP000070700">
    <property type="component" value="Unassembled WGS sequence"/>
</dbReference>
<gene>
    <name evidence="2" type="ORF">LY89DRAFT_682771</name>
</gene>
<dbReference type="RefSeq" id="XP_018074298.1">
    <property type="nucleotide sequence ID" value="XM_018214567.1"/>
</dbReference>
<feature type="region of interest" description="Disordered" evidence="1">
    <location>
        <begin position="621"/>
        <end position="657"/>
    </location>
</feature>
<protein>
    <submittedName>
        <fullName evidence="2">Uncharacterized protein</fullName>
    </submittedName>
</protein>
<dbReference type="GeneID" id="28824293"/>
<proteinExistence type="predicted"/>
<accession>A0A194XIF7</accession>
<evidence type="ECO:0000313" key="3">
    <source>
        <dbReference type="Proteomes" id="UP000070700"/>
    </source>
</evidence>
<dbReference type="EMBL" id="KQ947410">
    <property type="protein sequence ID" value="KUJ19943.1"/>
    <property type="molecule type" value="Genomic_DNA"/>
</dbReference>
<evidence type="ECO:0000256" key="1">
    <source>
        <dbReference type="SAM" id="MobiDB-lite"/>
    </source>
</evidence>
<keyword evidence="3" id="KW-1185">Reference proteome</keyword>
<name>A0A194XIF7_MOLSC</name>
<dbReference type="InParanoid" id="A0A194XIF7"/>
<organism evidence="2 3">
    <name type="scientific">Mollisia scopiformis</name>
    <name type="common">Conifer needle endophyte fungus</name>
    <name type="synonym">Phialocephala scopiformis</name>
    <dbReference type="NCBI Taxonomy" id="149040"/>
    <lineage>
        <taxon>Eukaryota</taxon>
        <taxon>Fungi</taxon>
        <taxon>Dikarya</taxon>
        <taxon>Ascomycota</taxon>
        <taxon>Pezizomycotina</taxon>
        <taxon>Leotiomycetes</taxon>
        <taxon>Helotiales</taxon>
        <taxon>Mollisiaceae</taxon>
        <taxon>Mollisia</taxon>
    </lineage>
</organism>
<feature type="compositionally biased region" description="Polar residues" evidence="1">
    <location>
        <begin position="633"/>
        <end position="645"/>
    </location>
</feature>
<dbReference type="AlphaFoldDB" id="A0A194XIF7"/>
<evidence type="ECO:0000313" key="2">
    <source>
        <dbReference type="EMBL" id="KUJ19943.1"/>
    </source>
</evidence>
<dbReference type="KEGG" id="psco:LY89DRAFT_682771"/>